<evidence type="ECO:0008006" key="4">
    <source>
        <dbReference type="Google" id="ProtNLM"/>
    </source>
</evidence>
<dbReference type="Proteomes" id="UP000250079">
    <property type="component" value="Chromosome"/>
</dbReference>
<dbReference type="KEGG" id="gai:IMCC3135_28245"/>
<accession>A0A2Z2P0B0</accession>
<proteinExistence type="inferred from homology"/>
<organism evidence="2 3">
    <name type="scientific">Granulosicoccus antarcticus IMCC3135</name>
    <dbReference type="NCBI Taxonomy" id="1192854"/>
    <lineage>
        <taxon>Bacteria</taxon>
        <taxon>Pseudomonadati</taxon>
        <taxon>Pseudomonadota</taxon>
        <taxon>Gammaproteobacteria</taxon>
        <taxon>Chromatiales</taxon>
        <taxon>Granulosicoccaceae</taxon>
        <taxon>Granulosicoccus</taxon>
    </lineage>
</organism>
<keyword evidence="3" id="KW-1185">Reference proteome</keyword>
<evidence type="ECO:0000256" key="1">
    <source>
        <dbReference type="ARBA" id="ARBA00038414"/>
    </source>
</evidence>
<dbReference type="InterPro" id="IPR053714">
    <property type="entry name" value="Iso_Racemase_Enz_sf"/>
</dbReference>
<dbReference type="InterPro" id="IPR052186">
    <property type="entry name" value="Hydantoin_racemase-like"/>
</dbReference>
<dbReference type="InterPro" id="IPR015942">
    <property type="entry name" value="Asp/Glu/hydantoin_racemase"/>
</dbReference>
<dbReference type="Pfam" id="PF01177">
    <property type="entry name" value="Asp_Glu_race"/>
    <property type="match status" value="1"/>
</dbReference>
<dbReference type="OrthoDB" id="9791723at2"/>
<comment type="similarity">
    <text evidence="1">Belongs to the HyuE racemase family.</text>
</comment>
<name>A0A2Z2P0B0_9GAMM</name>
<dbReference type="Gene3D" id="3.40.50.12500">
    <property type="match status" value="1"/>
</dbReference>
<evidence type="ECO:0000313" key="3">
    <source>
        <dbReference type="Proteomes" id="UP000250079"/>
    </source>
</evidence>
<reference evidence="2 3" key="1">
    <citation type="submission" date="2016-12" db="EMBL/GenBank/DDBJ databases">
        <authorList>
            <person name="Song W.-J."/>
            <person name="Kurnit D.M."/>
        </authorList>
    </citation>
    <scope>NUCLEOTIDE SEQUENCE [LARGE SCALE GENOMIC DNA]</scope>
    <source>
        <strain evidence="2 3">IMCC3135</strain>
    </source>
</reference>
<sequence length="232" mass="24380">MSQMRILFVNPNSTSSMTDKVRQTAMSLLPETVTVDAVSNRQGPASIQGPTDGDRAVPGMLLEMEQGLARGADAIVIACFDDTGINEARKMFPVPVVGIGQAAYHVSMLRGLRFSVVTTLSVSVPVLEDNIRLFGVYPYCCSVRASDVPVLDLEKPGSAAEQRVSDEIALAIVEDDCDAIILGCAGMTDLASRLSTRHQLPVIDGVGAAAGLAYALALTEMPDQGSGVLGTP</sequence>
<dbReference type="GO" id="GO:0047661">
    <property type="term" value="F:amino-acid racemase activity"/>
    <property type="evidence" value="ECO:0007669"/>
    <property type="project" value="InterPro"/>
</dbReference>
<protein>
    <recommendedName>
        <fullName evidence="4">Hydantoin racemase</fullName>
    </recommendedName>
</protein>
<dbReference type="EMBL" id="CP018632">
    <property type="protein sequence ID" value="ASJ75701.1"/>
    <property type="molecule type" value="Genomic_DNA"/>
</dbReference>
<dbReference type="AlphaFoldDB" id="A0A2Z2P0B0"/>
<dbReference type="PANTHER" id="PTHR28047:SF5">
    <property type="entry name" value="PROTEIN DCG1"/>
    <property type="match status" value="1"/>
</dbReference>
<gene>
    <name evidence="2" type="ORF">IMCC3135_28245</name>
</gene>
<dbReference type="RefSeq" id="WP_088922118.1">
    <property type="nucleotide sequence ID" value="NZ_CP018632.1"/>
</dbReference>
<evidence type="ECO:0000313" key="2">
    <source>
        <dbReference type="EMBL" id="ASJ75701.1"/>
    </source>
</evidence>
<dbReference type="PANTHER" id="PTHR28047">
    <property type="entry name" value="PROTEIN DCG1"/>
    <property type="match status" value="1"/>
</dbReference>